<evidence type="ECO:0000313" key="2">
    <source>
        <dbReference type="Proteomes" id="UP000298663"/>
    </source>
</evidence>
<accession>A0A4U5N2N4</accession>
<dbReference type="Proteomes" id="UP000298663">
    <property type="component" value="Unassembled WGS sequence"/>
</dbReference>
<comment type="caution">
    <text evidence="1">The sequence shown here is derived from an EMBL/GenBank/DDBJ whole genome shotgun (WGS) entry which is preliminary data.</text>
</comment>
<reference evidence="1 2" key="1">
    <citation type="journal article" date="2015" name="Genome Biol.">
        <title>Comparative genomics of Steinernema reveals deeply conserved gene regulatory networks.</title>
        <authorList>
            <person name="Dillman A.R."/>
            <person name="Macchietto M."/>
            <person name="Porter C.F."/>
            <person name="Rogers A."/>
            <person name="Williams B."/>
            <person name="Antoshechkin I."/>
            <person name="Lee M.M."/>
            <person name="Goodwin Z."/>
            <person name="Lu X."/>
            <person name="Lewis E.E."/>
            <person name="Goodrich-Blair H."/>
            <person name="Stock S.P."/>
            <person name="Adams B.J."/>
            <person name="Sternberg P.W."/>
            <person name="Mortazavi A."/>
        </authorList>
    </citation>
    <scope>NUCLEOTIDE SEQUENCE [LARGE SCALE GENOMIC DNA]</scope>
    <source>
        <strain evidence="1 2">ALL</strain>
    </source>
</reference>
<evidence type="ECO:0000313" key="1">
    <source>
        <dbReference type="EMBL" id="TKR76504.1"/>
    </source>
</evidence>
<sequence length="93" mass="10219">MEDLLIGSKTQKYKAGHSLELCLGQLLIDPVDICCTALTAVNDFLEKSLNKTANLVVKAILKGLMDIAVIVGIRVLLKPPIDKLTYQNQLGRR</sequence>
<name>A0A4U5N2N4_STECR</name>
<dbReference type="AlphaFoldDB" id="A0A4U5N2N4"/>
<reference evidence="1 2" key="2">
    <citation type="journal article" date="2019" name="G3 (Bethesda)">
        <title>Hybrid Assembly of the Genome of the Entomopathogenic Nematode Steinernema carpocapsae Identifies the X-Chromosome.</title>
        <authorList>
            <person name="Serra L."/>
            <person name="Macchietto M."/>
            <person name="Macias-Munoz A."/>
            <person name="McGill C.J."/>
            <person name="Rodriguez I.M."/>
            <person name="Rodriguez B."/>
            <person name="Murad R."/>
            <person name="Mortazavi A."/>
        </authorList>
    </citation>
    <scope>NUCLEOTIDE SEQUENCE [LARGE SCALE GENOMIC DNA]</scope>
    <source>
        <strain evidence="1 2">ALL</strain>
    </source>
</reference>
<proteinExistence type="predicted"/>
<gene>
    <name evidence="1" type="ORF">L596_017629</name>
</gene>
<keyword evidence="2" id="KW-1185">Reference proteome</keyword>
<organism evidence="1 2">
    <name type="scientific">Steinernema carpocapsae</name>
    <name type="common">Entomopathogenic nematode</name>
    <dbReference type="NCBI Taxonomy" id="34508"/>
    <lineage>
        <taxon>Eukaryota</taxon>
        <taxon>Metazoa</taxon>
        <taxon>Ecdysozoa</taxon>
        <taxon>Nematoda</taxon>
        <taxon>Chromadorea</taxon>
        <taxon>Rhabditida</taxon>
        <taxon>Tylenchina</taxon>
        <taxon>Panagrolaimomorpha</taxon>
        <taxon>Strongyloidoidea</taxon>
        <taxon>Steinernematidae</taxon>
        <taxon>Steinernema</taxon>
    </lineage>
</organism>
<dbReference type="EMBL" id="AZBU02000005">
    <property type="protein sequence ID" value="TKR76504.1"/>
    <property type="molecule type" value="Genomic_DNA"/>
</dbReference>
<protein>
    <submittedName>
        <fullName evidence="1">Uncharacterized protein</fullName>
    </submittedName>
</protein>